<keyword evidence="3" id="KW-0418">Kinase</keyword>
<dbReference type="InterPro" id="IPR011009">
    <property type="entry name" value="Kinase-like_dom_sf"/>
</dbReference>
<evidence type="ECO:0000256" key="1">
    <source>
        <dbReference type="ARBA" id="ARBA00038240"/>
    </source>
</evidence>
<dbReference type="InterPro" id="IPR002575">
    <property type="entry name" value="Aminoglycoside_PTrfase"/>
</dbReference>
<dbReference type="GO" id="GO:0019202">
    <property type="term" value="F:amino acid kinase activity"/>
    <property type="evidence" value="ECO:0007669"/>
    <property type="project" value="TreeGrafter"/>
</dbReference>
<dbReference type="Gene3D" id="3.30.200.20">
    <property type="entry name" value="Phosphorylase Kinase, domain 1"/>
    <property type="match status" value="1"/>
</dbReference>
<gene>
    <name evidence="3" type="primary">srkA_1</name>
    <name evidence="3" type="ORF">NEOCIP111885_00833</name>
</gene>
<dbReference type="RefSeq" id="WP_230495420.1">
    <property type="nucleotide sequence ID" value="NZ_CAKJTG010000004.1"/>
</dbReference>
<dbReference type="EMBL" id="CAKJTG010000004">
    <property type="protein sequence ID" value="CAG9607143.1"/>
    <property type="molecule type" value="Genomic_DNA"/>
</dbReference>
<name>A0A9C7L9R9_9BACI</name>
<dbReference type="Pfam" id="PF01636">
    <property type="entry name" value="APH"/>
    <property type="match status" value="1"/>
</dbReference>
<organism evidence="3 4">
    <name type="scientific">Pseudoneobacillus rhizosphaerae</name>
    <dbReference type="NCBI Taxonomy" id="2880968"/>
    <lineage>
        <taxon>Bacteria</taxon>
        <taxon>Bacillati</taxon>
        <taxon>Bacillota</taxon>
        <taxon>Bacilli</taxon>
        <taxon>Bacillales</taxon>
        <taxon>Bacillaceae</taxon>
        <taxon>Pseudoneobacillus</taxon>
    </lineage>
</organism>
<sequence>MMKLSTMVKVVATVDGEWRSPLAEQILENWGYDEGSVYYFRASANFLFIFKKNNKTYFLRFSDSSEKELSSIESEIVVLEYLREKAIRVALPVKSLNNNYIETVETEIGTFYAVVFEALPGKQFETEELDLEQFFKWGSSLGELHSIFKIMPEKYRLNRKSWSDQLIEIKQQLPVYEAAAQRELEQLITWSDGLNISESNFGLIHFDFELDNQRWDNEVIGILDFDDCMNHWYVADIALALRDIFKKEVDLENPFFQEFLKGYQNETDLDFSLLEQLSNFLRLHKIMSFTRLLQTVDVQETPDQPAWLSNLRLKLLQYIERYRDSFEEHSLIK</sequence>
<proteinExistence type="inferred from homology"/>
<dbReference type="PANTHER" id="PTHR21064">
    <property type="entry name" value="AMINOGLYCOSIDE PHOSPHOTRANSFERASE DOMAIN-CONTAINING PROTEIN-RELATED"/>
    <property type="match status" value="1"/>
</dbReference>
<dbReference type="Gene3D" id="3.90.1200.10">
    <property type="match status" value="1"/>
</dbReference>
<feature type="domain" description="Aminoglycoside phosphotransferase" evidence="2">
    <location>
        <begin position="50"/>
        <end position="263"/>
    </location>
</feature>
<dbReference type="PANTHER" id="PTHR21064:SF6">
    <property type="entry name" value="AMINOGLYCOSIDE PHOSPHOTRANSFERASE DOMAIN-CONTAINING PROTEIN"/>
    <property type="match status" value="1"/>
</dbReference>
<keyword evidence="4" id="KW-1185">Reference proteome</keyword>
<reference evidence="3" key="1">
    <citation type="submission" date="2021-10" db="EMBL/GenBank/DDBJ databases">
        <authorList>
            <person name="Criscuolo A."/>
        </authorList>
    </citation>
    <scope>NUCLEOTIDE SEQUENCE</scope>
    <source>
        <strain evidence="3">CIP111885</strain>
    </source>
</reference>
<keyword evidence="3" id="KW-0808">Transferase</keyword>
<evidence type="ECO:0000313" key="4">
    <source>
        <dbReference type="Proteomes" id="UP000789845"/>
    </source>
</evidence>
<dbReference type="SUPFAM" id="SSF56112">
    <property type="entry name" value="Protein kinase-like (PK-like)"/>
    <property type="match status" value="1"/>
</dbReference>
<protein>
    <submittedName>
        <fullName evidence="3">Stress response kinase A</fullName>
        <ecNumber evidence="3">2.7.11.1</ecNumber>
    </submittedName>
</protein>
<evidence type="ECO:0000259" key="2">
    <source>
        <dbReference type="Pfam" id="PF01636"/>
    </source>
</evidence>
<dbReference type="EC" id="2.7.11.1" evidence="3"/>
<dbReference type="GO" id="GO:0004674">
    <property type="term" value="F:protein serine/threonine kinase activity"/>
    <property type="evidence" value="ECO:0007669"/>
    <property type="project" value="UniProtKB-EC"/>
</dbReference>
<comment type="similarity">
    <text evidence="1">Belongs to the pseudomonas-type ThrB family.</text>
</comment>
<evidence type="ECO:0000313" key="3">
    <source>
        <dbReference type="EMBL" id="CAG9607143.1"/>
    </source>
</evidence>
<comment type="caution">
    <text evidence="3">The sequence shown here is derived from an EMBL/GenBank/DDBJ whole genome shotgun (WGS) entry which is preliminary data.</text>
</comment>
<dbReference type="Proteomes" id="UP000789845">
    <property type="component" value="Unassembled WGS sequence"/>
</dbReference>
<dbReference type="InterPro" id="IPR050249">
    <property type="entry name" value="Pseudomonas-type_ThrB"/>
</dbReference>
<accession>A0A9C7L9R9</accession>
<dbReference type="AlphaFoldDB" id="A0A9C7L9R9"/>